<proteinExistence type="predicted"/>
<organism evidence="1 2">
    <name type="scientific">Eretmocerus hayati</name>
    <dbReference type="NCBI Taxonomy" id="131215"/>
    <lineage>
        <taxon>Eukaryota</taxon>
        <taxon>Metazoa</taxon>
        <taxon>Ecdysozoa</taxon>
        <taxon>Arthropoda</taxon>
        <taxon>Hexapoda</taxon>
        <taxon>Insecta</taxon>
        <taxon>Pterygota</taxon>
        <taxon>Neoptera</taxon>
        <taxon>Endopterygota</taxon>
        <taxon>Hymenoptera</taxon>
        <taxon>Apocrita</taxon>
        <taxon>Proctotrupomorpha</taxon>
        <taxon>Chalcidoidea</taxon>
        <taxon>Aphelinidae</taxon>
        <taxon>Aphelininae</taxon>
        <taxon>Eretmocerus</taxon>
    </lineage>
</organism>
<comment type="caution">
    <text evidence="1">The sequence shown here is derived from an EMBL/GenBank/DDBJ whole genome shotgun (WGS) entry which is preliminary data.</text>
</comment>
<gene>
    <name evidence="1" type="ORF">QAD02_002759</name>
</gene>
<protein>
    <submittedName>
        <fullName evidence="1">Uncharacterized protein</fullName>
    </submittedName>
</protein>
<dbReference type="EMBL" id="CM056743">
    <property type="protein sequence ID" value="KAJ8671500.1"/>
    <property type="molecule type" value="Genomic_DNA"/>
</dbReference>
<sequence length="133" mass="15102">MVVEWSHPWTAIIRGATASGKNEFCLRDRSTQHDADSDVDQCIIGTVPSKFRSKARYLLKRLKSAGDITWDSTSAAEIDDVRIRGGNILDLVDETLRNRKKQSPPRVIFSSQQYFVEHPFYESTLQINASGMR</sequence>
<evidence type="ECO:0000313" key="1">
    <source>
        <dbReference type="EMBL" id="KAJ8671500.1"/>
    </source>
</evidence>
<keyword evidence="2" id="KW-1185">Reference proteome</keyword>
<accession>A0ACC2NJT3</accession>
<name>A0ACC2NJT3_9HYME</name>
<evidence type="ECO:0000313" key="2">
    <source>
        <dbReference type="Proteomes" id="UP001239111"/>
    </source>
</evidence>
<reference evidence="1" key="1">
    <citation type="submission" date="2023-04" db="EMBL/GenBank/DDBJ databases">
        <title>A chromosome-level genome assembly of the parasitoid wasp Eretmocerus hayati.</title>
        <authorList>
            <person name="Zhong Y."/>
            <person name="Liu S."/>
            <person name="Liu Y."/>
        </authorList>
    </citation>
    <scope>NUCLEOTIDE SEQUENCE</scope>
    <source>
        <strain evidence="1">ZJU_SS_LIU_2023</strain>
    </source>
</reference>
<dbReference type="Proteomes" id="UP001239111">
    <property type="component" value="Chromosome 3"/>
</dbReference>